<protein>
    <recommendedName>
        <fullName evidence="3">AbiEi antitoxin C-terminal domain-containing protein</fullName>
    </recommendedName>
</protein>
<reference evidence="1 2" key="1">
    <citation type="submission" date="2017-09" db="EMBL/GenBank/DDBJ databases">
        <title>Depth-based differentiation of microbial function through sediment-hosted aquifers and enrichment of novel symbionts in the deep terrestrial subsurface.</title>
        <authorList>
            <person name="Probst A.J."/>
            <person name="Ladd B."/>
            <person name="Jarett J.K."/>
            <person name="Geller-Mcgrath D.E."/>
            <person name="Sieber C.M."/>
            <person name="Emerson J.B."/>
            <person name="Anantharaman K."/>
            <person name="Thomas B.C."/>
            <person name="Malmstrom R."/>
            <person name="Stieglmeier M."/>
            <person name="Klingl A."/>
            <person name="Woyke T."/>
            <person name="Ryan C.M."/>
            <person name="Banfield J.F."/>
        </authorList>
    </citation>
    <scope>NUCLEOTIDE SEQUENCE [LARGE SCALE GENOMIC DNA]</scope>
    <source>
        <strain evidence="1">CG07_land_8_20_14_0_80_42_15</strain>
    </source>
</reference>
<gene>
    <name evidence="1" type="ORF">COS99_02840</name>
</gene>
<evidence type="ECO:0000313" key="1">
    <source>
        <dbReference type="EMBL" id="PIU41930.1"/>
    </source>
</evidence>
<evidence type="ECO:0000313" key="2">
    <source>
        <dbReference type="Proteomes" id="UP000230052"/>
    </source>
</evidence>
<dbReference type="AlphaFoldDB" id="A0A2J0KZT9"/>
<comment type="caution">
    <text evidence="1">The sequence shown here is derived from an EMBL/GenBank/DDBJ whole genome shotgun (WGS) entry which is preliminary data.</text>
</comment>
<sequence>MRYQDLLKIKKLYFSALDLASCLGIGFDSAKVTCARYTKAGFIVRIKRNFYILRERWDRLSSEELFSVANILEVPSYISFTTALSYYEISTQVQRDFIESACMRRTKSVSIAVRQFEFFKIKNLYYNSFVKKENFFIATPEKAFIDSLYLTVLGKYKLDTSAVDLDKLNKNKIEKMLKTYPARIRKLMESLWKR</sequence>
<organism evidence="1 2">
    <name type="scientific">Candidatus Aquitaenariimonas noxiae</name>
    <dbReference type="NCBI Taxonomy" id="1974741"/>
    <lineage>
        <taxon>Bacteria</taxon>
        <taxon>Pseudomonadati</taxon>
        <taxon>Candidatus Omnitrophota</taxon>
        <taxon>Candidatus Aquitaenariimonas</taxon>
    </lineage>
</organism>
<proteinExistence type="predicted"/>
<name>A0A2J0KZT9_9BACT</name>
<dbReference type="EMBL" id="PEWV01000027">
    <property type="protein sequence ID" value="PIU41930.1"/>
    <property type="molecule type" value="Genomic_DNA"/>
</dbReference>
<accession>A0A2J0KZT9</accession>
<dbReference type="Proteomes" id="UP000230052">
    <property type="component" value="Unassembled WGS sequence"/>
</dbReference>
<evidence type="ECO:0008006" key="3">
    <source>
        <dbReference type="Google" id="ProtNLM"/>
    </source>
</evidence>